<feature type="non-terminal residue" evidence="2">
    <location>
        <position position="82"/>
    </location>
</feature>
<organism evidence="2 3">
    <name type="scientific">Diploptera punctata</name>
    <name type="common">Pacific beetle cockroach</name>
    <dbReference type="NCBI Taxonomy" id="6984"/>
    <lineage>
        <taxon>Eukaryota</taxon>
        <taxon>Metazoa</taxon>
        <taxon>Ecdysozoa</taxon>
        <taxon>Arthropoda</taxon>
        <taxon>Hexapoda</taxon>
        <taxon>Insecta</taxon>
        <taxon>Pterygota</taxon>
        <taxon>Neoptera</taxon>
        <taxon>Polyneoptera</taxon>
        <taxon>Dictyoptera</taxon>
        <taxon>Blattodea</taxon>
        <taxon>Blaberoidea</taxon>
        <taxon>Blaberidae</taxon>
        <taxon>Diplopterinae</taxon>
        <taxon>Diploptera</taxon>
    </lineage>
</organism>
<keyword evidence="3" id="KW-1185">Reference proteome</keyword>
<comment type="caution">
    <text evidence="2">The sequence shown here is derived from an EMBL/GenBank/DDBJ whole genome shotgun (WGS) entry which is preliminary data.</text>
</comment>
<dbReference type="Proteomes" id="UP001233999">
    <property type="component" value="Unassembled WGS sequence"/>
</dbReference>
<dbReference type="Pfam" id="PF21801">
    <property type="entry name" value="ASPP2-like_RA"/>
    <property type="match status" value="1"/>
</dbReference>
<proteinExistence type="predicted"/>
<dbReference type="AlphaFoldDB" id="A0AAD7ZZI7"/>
<dbReference type="InterPro" id="IPR048942">
    <property type="entry name" value="ASPP2-like_RA"/>
</dbReference>
<reference evidence="2" key="2">
    <citation type="submission" date="2023-05" db="EMBL/GenBank/DDBJ databases">
        <authorList>
            <person name="Fouks B."/>
        </authorList>
    </citation>
    <scope>NUCLEOTIDE SEQUENCE</scope>
    <source>
        <strain evidence="2">Stay&amp;Tobe</strain>
        <tissue evidence="2">Testes</tissue>
    </source>
</reference>
<evidence type="ECO:0000259" key="1">
    <source>
        <dbReference type="Pfam" id="PF21801"/>
    </source>
</evidence>
<name>A0AAD7ZZI7_DIPPU</name>
<sequence length="82" mass="9393">MVPVIVRIHHDENDFTEVPVTPYTTVKDVVECSRDPGFEPCQLLASGGERLKSLLKEIWAYKMQEEILVGKFGRVPERFVAF</sequence>
<accession>A0AAD7ZZI7</accession>
<gene>
    <name evidence="2" type="ORF">L9F63_017142</name>
</gene>
<reference evidence="2" key="1">
    <citation type="journal article" date="2023" name="IScience">
        <title>Live-bearing cockroach genome reveals convergent evolutionary mechanisms linked to viviparity in insects and beyond.</title>
        <authorList>
            <person name="Fouks B."/>
            <person name="Harrison M.C."/>
            <person name="Mikhailova A.A."/>
            <person name="Marchal E."/>
            <person name="English S."/>
            <person name="Carruthers M."/>
            <person name="Jennings E.C."/>
            <person name="Chiamaka E.L."/>
            <person name="Frigard R.A."/>
            <person name="Pippel M."/>
            <person name="Attardo G.M."/>
            <person name="Benoit J.B."/>
            <person name="Bornberg-Bauer E."/>
            <person name="Tobe S.S."/>
        </authorList>
    </citation>
    <scope>NUCLEOTIDE SEQUENCE</scope>
    <source>
        <strain evidence="2">Stay&amp;Tobe</strain>
    </source>
</reference>
<feature type="domain" description="Apoptosis-stimulating of p53 protein 2-like RA" evidence="1">
    <location>
        <begin position="2"/>
        <end position="44"/>
    </location>
</feature>
<dbReference type="Gene3D" id="3.10.20.90">
    <property type="entry name" value="Phosphatidylinositol 3-kinase Catalytic Subunit, Chain A, domain 1"/>
    <property type="match status" value="1"/>
</dbReference>
<evidence type="ECO:0000313" key="2">
    <source>
        <dbReference type="EMBL" id="KAJ9589653.1"/>
    </source>
</evidence>
<dbReference type="EMBL" id="JASPKZ010004921">
    <property type="protein sequence ID" value="KAJ9589653.1"/>
    <property type="molecule type" value="Genomic_DNA"/>
</dbReference>
<evidence type="ECO:0000313" key="3">
    <source>
        <dbReference type="Proteomes" id="UP001233999"/>
    </source>
</evidence>
<protein>
    <recommendedName>
        <fullName evidence="1">Apoptosis-stimulating of p53 protein 2-like RA domain-containing protein</fullName>
    </recommendedName>
</protein>